<dbReference type="PANTHER" id="PTHR36749">
    <property type="entry name" value="F7O18.3 PROTEIN"/>
    <property type="match status" value="1"/>
</dbReference>
<feature type="region of interest" description="Disordered" evidence="1">
    <location>
        <begin position="1"/>
        <end position="40"/>
    </location>
</feature>
<proteinExistence type="predicted"/>
<organism evidence="2 3">
    <name type="scientific">Zostera marina</name>
    <name type="common">Eelgrass</name>
    <dbReference type="NCBI Taxonomy" id="29655"/>
    <lineage>
        <taxon>Eukaryota</taxon>
        <taxon>Viridiplantae</taxon>
        <taxon>Streptophyta</taxon>
        <taxon>Embryophyta</taxon>
        <taxon>Tracheophyta</taxon>
        <taxon>Spermatophyta</taxon>
        <taxon>Magnoliopsida</taxon>
        <taxon>Liliopsida</taxon>
        <taxon>Zosteraceae</taxon>
        <taxon>Zostera</taxon>
    </lineage>
</organism>
<name>A0A0K9P559_ZOSMR</name>
<evidence type="ECO:0000256" key="1">
    <source>
        <dbReference type="SAM" id="MobiDB-lite"/>
    </source>
</evidence>
<dbReference type="EMBL" id="LFYR01001173">
    <property type="protein sequence ID" value="KMZ64128.1"/>
    <property type="molecule type" value="Genomic_DNA"/>
</dbReference>
<gene>
    <name evidence="2" type="ORF">ZOSMA_37G00070</name>
</gene>
<sequence length="387" mass="42814">MEDNDDLFLGLPPPSKPAVVPSADKIPPSPIKTDIRPPPPVLKSVLKRTISPQVGGKENQKRLRFKTTTDATPSQVVEAMQKIASHIKNPAKFAKAAKLAVQLVQAGSVREGNSDMFFSILDAAMTSSPGVCSNPSLRVAYQELFSAAQDVKEFLSEKQKNCLTTWTMIAMVGNDLHTDDSFVFSKAAGKIKDAISSLPFATENEDAEEEITQTSHKVSDSNSFDSMPEKNNENFDPFGLDALLPGILKKAEKTMVKKKGVVSLKEKTGGIEETKRFVKAQREATILCLETAARRYKTPWAQTVIDILVKYSYDNVSKFTCHQRDAITELWNSIREQQIRRKQGKSVTGKLDVNAFESLQEKYAHAKMSIRHSVGGAGERRAQQWLG</sequence>
<dbReference type="OMA" id="DVNAFEY"/>
<dbReference type="OrthoDB" id="64928at2759"/>
<keyword evidence="3" id="KW-1185">Reference proteome</keyword>
<evidence type="ECO:0000313" key="2">
    <source>
        <dbReference type="EMBL" id="KMZ64128.1"/>
    </source>
</evidence>
<protein>
    <submittedName>
        <fullName evidence="2">Uncharacterized protein</fullName>
    </submittedName>
</protein>
<dbReference type="AlphaFoldDB" id="A0A0K9P559"/>
<comment type="caution">
    <text evidence="2">The sequence shown here is derived from an EMBL/GenBank/DDBJ whole genome shotgun (WGS) entry which is preliminary data.</text>
</comment>
<dbReference type="PANTHER" id="PTHR36749:SF1">
    <property type="entry name" value="F7O18.3 PROTEIN"/>
    <property type="match status" value="1"/>
</dbReference>
<accession>A0A0K9P559</accession>
<evidence type="ECO:0000313" key="3">
    <source>
        <dbReference type="Proteomes" id="UP000036987"/>
    </source>
</evidence>
<reference evidence="3" key="1">
    <citation type="journal article" date="2016" name="Nature">
        <title>The genome of the seagrass Zostera marina reveals angiosperm adaptation to the sea.</title>
        <authorList>
            <person name="Olsen J.L."/>
            <person name="Rouze P."/>
            <person name="Verhelst B."/>
            <person name="Lin Y.-C."/>
            <person name="Bayer T."/>
            <person name="Collen J."/>
            <person name="Dattolo E."/>
            <person name="De Paoli E."/>
            <person name="Dittami S."/>
            <person name="Maumus F."/>
            <person name="Michel G."/>
            <person name="Kersting A."/>
            <person name="Lauritano C."/>
            <person name="Lohaus R."/>
            <person name="Toepel M."/>
            <person name="Tonon T."/>
            <person name="Vanneste K."/>
            <person name="Amirebrahimi M."/>
            <person name="Brakel J."/>
            <person name="Bostroem C."/>
            <person name="Chovatia M."/>
            <person name="Grimwood J."/>
            <person name="Jenkins J.W."/>
            <person name="Jueterbock A."/>
            <person name="Mraz A."/>
            <person name="Stam W.T."/>
            <person name="Tice H."/>
            <person name="Bornberg-Bauer E."/>
            <person name="Green P.J."/>
            <person name="Pearson G.A."/>
            <person name="Procaccini G."/>
            <person name="Duarte C.M."/>
            <person name="Schmutz J."/>
            <person name="Reusch T.B.H."/>
            <person name="Van de Peer Y."/>
        </authorList>
    </citation>
    <scope>NUCLEOTIDE SEQUENCE [LARGE SCALE GENOMIC DNA]</scope>
    <source>
        <strain evidence="3">cv. Finnish</strain>
    </source>
</reference>
<dbReference type="Proteomes" id="UP000036987">
    <property type="component" value="Unassembled WGS sequence"/>
</dbReference>
<dbReference type="STRING" id="29655.A0A0K9P559"/>